<sequence length="312" mass="35110">MKKIKKIKVSYVMVFVIGIFIARGIYTEIANKKYSVDFSPDATGNHINIEKIDSSTLSNESGKVAIYEIERPTNITDDKEKALKAFGFTDDYSVDENEERFFITEGSKTLEVFKNTGGFNYFDDLLTRPETKIDINTVDNNKLYEKCEDILKVMDIQDISRNSVEPSYITEMGPNNKPLEFGLLGVIFKRVLDGKNVYGADKIMFDINSEGNIASAIITIKNYKKIGDKSVISSKKAINKFKSSKKGYIGTDDLAATDSKINESALCYWVESYNKGSQITKPIYMMKGETLNSEAKNKNISNKLHIMTNAVD</sequence>
<gene>
    <name evidence="2" type="ordered locus">Clocel_0233</name>
</gene>
<reference evidence="2 3" key="1">
    <citation type="submission" date="2010-08" db="EMBL/GenBank/DDBJ databases">
        <title>Complete sequence of Clostridium cellulovorans 743B.</title>
        <authorList>
            <consortium name="US DOE Joint Genome Institute"/>
            <person name="Lucas S."/>
            <person name="Copeland A."/>
            <person name="Lapidus A."/>
            <person name="Cheng J.-F."/>
            <person name="Bruce D."/>
            <person name="Goodwin L."/>
            <person name="Pitluck S."/>
            <person name="Chertkov O."/>
            <person name="Detter J.C."/>
            <person name="Han C."/>
            <person name="Tapia R."/>
            <person name="Land M."/>
            <person name="Hauser L."/>
            <person name="Chang Y.-J."/>
            <person name="Jeffries C."/>
            <person name="Kyrpides N."/>
            <person name="Ivanova N."/>
            <person name="Mikhailova N."/>
            <person name="Hemme C.L."/>
            <person name="Woyke T."/>
        </authorList>
    </citation>
    <scope>NUCLEOTIDE SEQUENCE [LARGE SCALE GENOMIC DNA]</scope>
    <source>
        <strain evidence="3">ATCC 35296 / DSM 3052 / OCM 3 / 743B</strain>
    </source>
</reference>
<evidence type="ECO:0000313" key="3">
    <source>
        <dbReference type="Proteomes" id="UP000002730"/>
    </source>
</evidence>
<proteinExistence type="predicted"/>
<keyword evidence="1" id="KW-0812">Transmembrane</keyword>
<keyword evidence="1" id="KW-0472">Membrane</keyword>
<keyword evidence="1" id="KW-1133">Transmembrane helix</keyword>
<dbReference type="KEGG" id="ccb:Clocel_0233"/>
<evidence type="ECO:0000313" key="2">
    <source>
        <dbReference type="EMBL" id="ADL50017.1"/>
    </source>
</evidence>
<dbReference type="Proteomes" id="UP000002730">
    <property type="component" value="Chromosome"/>
</dbReference>
<dbReference type="RefSeq" id="WP_010075218.1">
    <property type="nucleotide sequence ID" value="NC_014393.1"/>
</dbReference>
<dbReference type="OrthoDB" id="2986940at2"/>
<dbReference type="AlphaFoldDB" id="D9SPG8"/>
<accession>D9SPG8</accession>
<evidence type="ECO:0000256" key="1">
    <source>
        <dbReference type="SAM" id="Phobius"/>
    </source>
</evidence>
<protein>
    <submittedName>
        <fullName evidence="2">Uncharacterized protein</fullName>
    </submittedName>
</protein>
<feature type="transmembrane region" description="Helical" evidence="1">
    <location>
        <begin position="9"/>
        <end position="26"/>
    </location>
</feature>
<name>D9SPG8_CLOC7</name>
<dbReference type="HOGENOM" id="CLU_890539_0_0_9"/>
<keyword evidence="3" id="KW-1185">Reference proteome</keyword>
<organism evidence="2 3">
    <name type="scientific">Clostridium cellulovorans (strain ATCC 35296 / DSM 3052 / OCM 3 / 743B)</name>
    <dbReference type="NCBI Taxonomy" id="573061"/>
    <lineage>
        <taxon>Bacteria</taxon>
        <taxon>Bacillati</taxon>
        <taxon>Bacillota</taxon>
        <taxon>Clostridia</taxon>
        <taxon>Eubacteriales</taxon>
        <taxon>Clostridiaceae</taxon>
        <taxon>Clostridium</taxon>
    </lineage>
</organism>
<dbReference type="EMBL" id="CP002160">
    <property type="protein sequence ID" value="ADL50017.1"/>
    <property type="molecule type" value="Genomic_DNA"/>
</dbReference>